<feature type="domain" description="SEC7" evidence="3">
    <location>
        <begin position="203"/>
        <end position="377"/>
    </location>
</feature>
<reference evidence="4 5" key="1">
    <citation type="journal article" date="2024" name="Science">
        <title>Giant polyketide synthase enzymes in the biosynthesis of giant marine polyether toxins.</title>
        <authorList>
            <person name="Fallon T.R."/>
            <person name="Shende V.V."/>
            <person name="Wierzbicki I.H."/>
            <person name="Pendleton A.L."/>
            <person name="Watervoot N.F."/>
            <person name="Auber R.P."/>
            <person name="Gonzalez D.J."/>
            <person name="Wisecaver J.H."/>
            <person name="Moore B.S."/>
        </authorList>
    </citation>
    <scope>NUCLEOTIDE SEQUENCE [LARGE SCALE GENOMIC DNA]</scope>
    <source>
        <strain evidence="4 5">12B1</strain>
    </source>
</reference>
<dbReference type="SUPFAM" id="SSF48425">
    <property type="entry name" value="Sec7 domain"/>
    <property type="match status" value="1"/>
</dbReference>
<sequence length="565" mass="62613">MEGTEGGPSTSGREQLMQSLSESVDTAEALEAAGKYREAAQLTAQSLTAAWNGVVQTQGALPTMAQPPKMPLPRKSYVERYKRRVRVDWEKWNRESRREVPLPAGKGSWEDEDEEGEEEESNTLDDPIEEGDDADPGQAGSNDANGGTRHHSSSWQPKATVKNLISVPGSPDQVELVHTCANGVRVANTLVVPDIPMRANHMFNADAKGTIKSLFEGDKDLCSRTFSYDELASWLLSSEKISKLKLGDYLGRSDAHAIGCITAALNLLDFKSLTLDEALRFFLSLFRLPGEAQQIDRVMESFAKRYTKCHPNVFKSADTAYVLAFSVIMLNTDAHSPQVTNKMTQEEFIRNNRGIGENDTDLPSELLIQLYQSIVNNEIKLEQREFISSVQEGWLYKQGGRIKTWKKRYTILSGNVLYYFKTPKDISPAGFIPLENVQVIRHDRTLTFELKSADGGREMKSVHMAKEKGKQPTRFESGHHKSFVFRTQGIASLDDWIAAVQEHAVAVEIPQGSNASIKRGSTPNIKTAFDAGSTKALTCSAPEAAAPTVLKGQPSIRNNVNTYRT</sequence>
<dbReference type="Gene3D" id="1.10.1000.11">
    <property type="entry name" value="Arf Nucleotide-binding Site Opener,domain 2"/>
    <property type="match status" value="1"/>
</dbReference>
<dbReference type="AlphaFoldDB" id="A0AB34IPL1"/>
<dbReference type="EMBL" id="JBGBPQ010000021">
    <property type="protein sequence ID" value="KAL1503478.1"/>
    <property type="molecule type" value="Genomic_DNA"/>
</dbReference>
<dbReference type="GO" id="GO:0005085">
    <property type="term" value="F:guanyl-nucleotide exchange factor activity"/>
    <property type="evidence" value="ECO:0007669"/>
    <property type="project" value="InterPro"/>
</dbReference>
<feature type="region of interest" description="Disordered" evidence="1">
    <location>
        <begin position="1"/>
        <end position="26"/>
    </location>
</feature>
<dbReference type="InterPro" id="IPR011993">
    <property type="entry name" value="PH-like_dom_sf"/>
</dbReference>
<feature type="compositionally biased region" description="Polar residues" evidence="1">
    <location>
        <begin position="7"/>
        <end position="24"/>
    </location>
</feature>
<dbReference type="PROSITE" id="PS50003">
    <property type="entry name" value="PH_DOMAIN"/>
    <property type="match status" value="1"/>
</dbReference>
<dbReference type="FunFam" id="1.10.1000.11:FF:000003">
    <property type="entry name" value="Brefeldin A-inhibited guanine nucleotide-exchange protein 1"/>
    <property type="match status" value="1"/>
</dbReference>
<dbReference type="SMART" id="SM00222">
    <property type="entry name" value="Sec7"/>
    <property type="match status" value="1"/>
</dbReference>
<keyword evidence="5" id="KW-1185">Reference proteome</keyword>
<protein>
    <recommendedName>
        <fullName evidence="6">SEC7 domain-containing protein</fullName>
    </recommendedName>
</protein>
<dbReference type="Proteomes" id="UP001515480">
    <property type="component" value="Unassembled WGS sequence"/>
</dbReference>
<dbReference type="InterPro" id="IPR035999">
    <property type="entry name" value="Sec7_dom_sf"/>
</dbReference>
<dbReference type="InterPro" id="IPR000904">
    <property type="entry name" value="Sec7_dom"/>
</dbReference>
<dbReference type="GO" id="GO:0032012">
    <property type="term" value="P:regulation of ARF protein signal transduction"/>
    <property type="evidence" value="ECO:0007669"/>
    <property type="project" value="InterPro"/>
</dbReference>
<dbReference type="Pfam" id="PF00169">
    <property type="entry name" value="PH"/>
    <property type="match status" value="1"/>
</dbReference>
<dbReference type="Pfam" id="PF01369">
    <property type="entry name" value="Sec7"/>
    <property type="match status" value="1"/>
</dbReference>
<name>A0AB34IPL1_PRYPA</name>
<dbReference type="SUPFAM" id="SSF50729">
    <property type="entry name" value="PH domain-like"/>
    <property type="match status" value="1"/>
</dbReference>
<dbReference type="InterPro" id="IPR023394">
    <property type="entry name" value="Sec7_C_sf"/>
</dbReference>
<organism evidence="4 5">
    <name type="scientific">Prymnesium parvum</name>
    <name type="common">Toxic golden alga</name>
    <dbReference type="NCBI Taxonomy" id="97485"/>
    <lineage>
        <taxon>Eukaryota</taxon>
        <taxon>Haptista</taxon>
        <taxon>Haptophyta</taxon>
        <taxon>Prymnesiophyceae</taxon>
        <taxon>Prymnesiales</taxon>
        <taxon>Prymnesiaceae</taxon>
        <taxon>Prymnesium</taxon>
    </lineage>
</organism>
<accession>A0AB34IPL1</accession>
<dbReference type="PROSITE" id="PS50190">
    <property type="entry name" value="SEC7"/>
    <property type="match status" value="1"/>
</dbReference>
<feature type="compositionally biased region" description="Acidic residues" evidence="1">
    <location>
        <begin position="110"/>
        <end position="135"/>
    </location>
</feature>
<evidence type="ECO:0000259" key="2">
    <source>
        <dbReference type="PROSITE" id="PS50003"/>
    </source>
</evidence>
<dbReference type="InterPro" id="IPR001849">
    <property type="entry name" value="PH_domain"/>
</dbReference>
<dbReference type="PANTHER" id="PTHR10663:SF375">
    <property type="entry name" value="LD29171P"/>
    <property type="match status" value="1"/>
</dbReference>
<dbReference type="PANTHER" id="PTHR10663">
    <property type="entry name" value="GUANYL-NUCLEOTIDE EXCHANGE FACTOR"/>
    <property type="match status" value="1"/>
</dbReference>
<dbReference type="SMART" id="SM00233">
    <property type="entry name" value="PH"/>
    <property type="match status" value="1"/>
</dbReference>
<evidence type="ECO:0008006" key="6">
    <source>
        <dbReference type="Google" id="ProtNLM"/>
    </source>
</evidence>
<evidence type="ECO:0000259" key="3">
    <source>
        <dbReference type="PROSITE" id="PS50190"/>
    </source>
</evidence>
<evidence type="ECO:0000313" key="5">
    <source>
        <dbReference type="Proteomes" id="UP001515480"/>
    </source>
</evidence>
<evidence type="ECO:0000256" key="1">
    <source>
        <dbReference type="SAM" id="MobiDB-lite"/>
    </source>
</evidence>
<dbReference type="CDD" id="cd00171">
    <property type="entry name" value="Sec7"/>
    <property type="match status" value="1"/>
</dbReference>
<proteinExistence type="predicted"/>
<feature type="region of interest" description="Disordered" evidence="1">
    <location>
        <begin position="98"/>
        <end position="157"/>
    </location>
</feature>
<gene>
    <name evidence="4" type="ORF">AB1Y20_011962</name>
</gene>
<dbReference type="Gene3D" id="2.30.29.30">
    <property type="entry name" value="Pleckstrin-homology domain (PH domain)/Phosphotyrosine-binding domain (PTB)"/>
    <property type="match status" value="1"/>
</dbReference>
<comment type="caution">
    <text evidence="4">The sequence shown here is derived from an EMBL/GenBank/DDBJ whole genome shotgun (WGS) entry which is preliminary data.</text>
</comment>
<feature type="domain" description="PH" evidence="2">
    <location>
        <begin position="388"/>
        <end position="505"/>
    </location>
</feature>
<evidence type="ECO:0000313" key="4">
    <source>
        <dbReference type="EMBL" id="KAL1503478.1"/>
    </source>
</evidence>